<name>A0A6M5YW70_9BACT</name>
<reference evidence="5" key="1">
    <citation type="submission" date="2020-05" db="EMBL/GenBank/DDBJ databases">
        <title>Frigoriglobus tundricola gen. nov., sp. nov., a psychrotolerant cellulolytic planctomycete of the family Gemmataceae with two divergent copies of 16S rRNA gene.</title>
        <authorList>
            <person name="Kulichevskaya I.S."/>
            <person name="Ivanova A.A."/>
            <person name="Naumoff D.G."/>
            <person name="Beletsky A.V."/>
            <person name="Rijpstra W.I.C."/>
            <person name="Sinninghe Damste J.S."/>
            <person name="Mardanov A.V."/>
            <person name="Ravin N.V."/>
            <person name="Dedysh S.N."/>
        </authorList>
    </citation>
    <scope>NUCLEOTIDE SEQUENCE [LARGE SCALE GENOMIC DNA]</scope>
    <source>
        <strain evidence="5">PL17</strain>
    </source>
</reference>
<feature type="compositionally biased region" description="Polar residues" evidence="1">
    <location>
        <begin position="330"/>
        <end position="340"/>
    </location>
</feature>
<evidence type="ECO:0000256" key="2">
    <source>
        <dbReference type="SAM" id="Phobius"/>
    </source>
</evidence>
<keyword evidence="2" id="KW-0472">Membrane</keyword>
<protein>
    <submittedName>
        <fullName evidence="4">Uncharacterized protein</fullName>
    </submittedName>
</protein>
<accession>A0A6M5YW70</accession>
<evidence type="ECO:0000313" key="4">
    <source>
        <dbReference type="EMBL" id="QJW98275.1"/>
    </source>
</evidence>
<proteinExistence type="predicted"/>
<dbReference type="EMBL" id="CP053452">
    <property type="protein sequence ID" value="QJW98275.1"/>
    <property type="molecule type" value="Genomic_DNA"/>
</dbReference>
<feature type="signal peptide" evidence="3">
    <location>
        <begin position="1"/>
        <end position="22"/>
    </location>
</feature>
<dbReference type="AlphaFoldDB" id="A0A6M5YW70"/>
<dbReference type="Proteomes" id="UP000503447">
    <property type="component" value="Chromosome"/>
</dbReference>
<keyword evidence="5" id="KW-1185">Reference proteome</keyword>
<keyword evidence="2" id="KW-1133">Transmembrane helix</keyword>
<evidence type="ECO:0000313" key="5">
    <source>
        <dbReference type="Proteomes" id="UP000503447"/>
    </source>
</evidence>
<evidence type="ECO:0000256" key="3">
    <source>
        <dbReference type="SAM" id="SignalP"/>
    </source>
</evidence>
<keyword evidence="2" id="KW-0812">Transmembrane</keyword>
<feature type="transmembrane region" description="Helical" evidence="2">
    <location>
        <begin position="355"/>
        <end position="376"/>
    </location>
</feature>
<feature type="chain" id="PRO_5026775137" evidence="3">
    <location>
        <begin position="23"/>
        <end position="395"/>
    </location>
</feature>
<sequence>MAAHCPARIGVLLGCFAVTVYATTAAGSDAPELLLATARDGNRAAIHSIRTIECRYERQPGADTTVAQAKKYISIPAGRFWRAGEDYRIIESIDDGSTKDCVVRNGQGLCLRSGGPFATPVLSRETLRPVDGVGGAMWQYLLFSQWGWNPPSFYPLSEILQHPYTLNKAERSSSGEIYVDLSHTGAKRQEFWFDPKANYLVRKSVMVPAADGNYRWEHEVVVFSEPAPGVFVPSTVEDRLILKGKQEAVVRTVLTDLKVNHAMPATALRVPGVEGRSCLDLDRDSRYDVDADGNRTGPETPEKVTRISPEAVGSSARGPSGPRQPHDLLQTGQDPTNSSARGPARFEPGREPTPWWVWLLCGSGFVIVTGLGLGAIRRRRQVRENGDVGQNEQGW</sequence>
<keyword evidence="3" id="KW-0732">Signal</keyword>
<organism evidence="4 5">
    <name type="scientific">Frigoriglobus tundricola</name>
    <dbReference type="NCBI Taxonomy" id="2774151"/>
    <lineage>
        <taxon>Bacteria</taxon>
        <taxon>Pseudomonadati</taxon>
        <taxon>Planctomycetota</taxon>
        <taxon>Planctomycetia</taxon>
        <taxon>Gemmatales</taxon>
        <taxon>Gemmataceae</taxon>
        <taxon>Frigoriglobus</taxon>
    </lineage>
</organism>
<gene>
    <name evidence="4" type="ORF">FTUN_5863</name>
</gene>
<feature type="region of interest" description="Disordered" evidence="1">
    <location>
        <begin position="286"/>
        <end position="348"/>
    </location>
</feature>
<dbReference type="KEGG" id="ftj:FTUN_5863"/>
<evidence type="ECO:0000256" key="1">
    <source>
        <dbReference type="SAM" id="MobiDB-lite"/>
    </source>
</evidence>